<evidence type="ECO:0000313" key="3">
    <source>
        <dbReference type="Proteomes" id="UP001242010"/>
    </source>
</evidence>
<protein>
    <submittedName>
        <fullName evidence="2">Uncharacterized protein</fullName>
    </submittedName>
</protein>
<evidence type="ECO:0000313" key="2">
    <source>
        <dbReference type="EMBL" id="BDU70255.1"/>
    </source>
</evidence>
<organism evidence="2 3">
    <name type="scientific">Geothrix oryzae</name>
    <dbReference type="NCBI Taxonomy" id="2927975"/>
    <lineage>
        <taxon>Bacteria</taxon>
        <taxon>Pseudomonadati</taxon>
        <taxon>Acidobacteriota</taxon>
        <taxon>Holophagae</taxon>
        <taxon>Holophagales</taxon>
        <taxon>Holophagaceae</taxon>
        <taxon>Geothrix</taxon>
    </lineage>
</organism>
<proteinExistence type="predicted"/>
<dbReference type="Proteomes" id="UP001242010">
    <property type="component" value="Chromosome"/>
</dbReference>
<name>A0ABM8DTF2_9BACT</name>
<feature type="region of interest" description="Disordered" evidence="1">
    <location>
        <begin position="124"/>
        <end position="149"/>
    </location>
</feature>
<sequence length="286" mass="31809">MKDPKFRAKIRAAEVLLCGESGDASQARTQIYNLALSYQQALAVDAEGGTWKQSADQLDALAANASQMAGQFKYLKEGARRLLLMEACPEQEDLRGMADINGLEPEFQFGQFLGAPLDGNVRWEDEGPGIPTLDPSGIPSLDPRPRAVRESRPRWISRMEALAAVCRDGAKIAQERAAKRGKRTALGDTYGSPELQLLRECADQLVKLGRDDTKAFALAKVVRQLVTRVAPSQDWATEAKRQFTPWWTRVREWSGREMEAPEDIQCLLKCGPQALPKRRSKSRKSV</sequence>
<evidence type="ECO:0000256" key="1">
    <source>
        <dbReference type="SAM" id="MobiDB-lite"/>
    </source>
</evidence>
<accession>A0ABM8DTF2</accession>
<dbReference type="EMBL" id="AP027079">
    <property type="protein sequence ID" value="BDU70255.1"/>
    <property type="molecule type" value="Genomic_DNA"/>
</dbReference>
<reference evidence="3" key="1">
    <citation type="journal article" date="2023" name="Int. J. Syst. Evol. Microbiol.">
        <title>Mesoterricola silvestris gen. nov., sp. nov., Mesoterricola sediminis sp. nov., Geothrix oryzae sp. nov., Geothrix edaphica sp. nov., Geothrix rubra sp. nov., and Geothrix limicola sp. nov., six novel members of Acidobacteriota isolated from soils.</title>
        <authorList>
            <person name="Itoh H."/>
            <person name="Sugisawa Y."/>
            <person name="Mise K."/>
            <person name="Xu Z."/>
            <person name="Kuniyasu M."/>
            <person name="Ushijima N."/>
            <person name="Kawano K."/>
            <person name="Kobayashi E."/>
            <person name="Shiratori Y."/>
            <person name="Masuda Y."/>
            <person name="Senoo K."/>
        </authorList>
    </citation>
    <scope>NUCLEOTIDE SEQUENCE [LARGE SCALE GENOMIC DNA]</scope>
    <source>
        <strain evidence="3">Red222</strain>
    </source>
</reference>
<gene>
    <name evidence="2" type="ORF">GETHOR_23560</name>
</gene>
<keyword evidence="3" id="KW-1185">Reference proteome</keyword>